<dbReference type="EMBL" id="RQFU01000021">
    <property type="protein sequence ID" value="TGL17710.1"/>
    <property type="molecule type" value="Genomic_DNA"/>
</dbReference>
<dbReference type="RefSeq" id="WP_135637053.1">
    <property type="nucleotide sequence ID" value="NZ_RQFU01000021.1"/>
</dbReference>
<evidence type="ECO:0000313" key="2">
    <source>
        <dbReference type="Proteomes" id="UP000298200"/>
    </source>
</evidence>
<dbReference type="SUPFAM" id="SSF117281">
    <property type="entry name" value="Kelch motif"/>
    <property type="match status" value="1"/>
</dbReference>
<dbReference type="Proteomes" id="UP000298200">
    <property type="component" value="Unassembled WGS sequence"/>
</dbReference>
<proteinExistence type="predicted"/>
<reference evidence="2" key="1">
    <citation type="journal article" date="2019" name="PLoS Negl. Trop. Dis.">
        <title>Revisiting the worldwide diversity of Leptospira species in the environment.</title>
        <authorList>
            <person name="Vincent A.T."/>
            <person name="Schiettekatte O."/>
            <person name="Bourhy P."/>
            <person name="Veyrier F.J."/>
            <person name="Picardeau M."/>
        </authorList>
    </citation>
    <scope>NUCLEOTIDE SEQUENCE [LARGE SCALE GENOMIC DNA]</scope>
    <source>
        <strain evidence="2">201800272</strain>
    </source>
</reference>
<comment type="caution">
    <text evidence="1">The sequence shown here is derived from an EMBL/GenBank/DDBJ whole genome shotgun (WGS) entry which is preliminary data.</text>
</comment>
<organism evidence="1 2">
    <name type="scientific">Leptospira yanagawae</name>
    <dbReference type="NCBI Taxonomy" id="293069"/>
    <lineage>
        <taxon>Bacteria</taxon>
        <taxon>Pseudomonadati</taxon>
        <taxon>Spirochaetota</taxon>
        <taxon>Spirochaetia</taxon>
        <taxon>Leptospirales</taxon>
        <taxon>Leptospiraceae</taxon>
        <taxon>Leptospira</taxon>
    </lineage>
</organism>
<keyword evidence="2" id="KW-1185">Reference proteome</keyword>
<dbReference type="InterPro" id="IPR015915">
    <property type="entry name" value="Kelch-typ_b-propeller"/>
</dbReference>
<name>A0ABY2LY56_9LEPT</name>
<accession>A0ABY2LY56</accession>
<evidence type="ECO:0000313" key="1">
    <source>
        <dbReference type="EMBL" id="TGL17710.1"/>
    </source>
</evidence>
<gene>
    <name evidence="1" type="ORF">EHQ46_16105</name>
</gene>
<dbReference type="Gene3D" id="2.120.10.80">
    <property type="entry name" value="Kelch-type beta propeller"/>
    <property type="match status" value="1"/>
</dbReference>
<sequence>MATGTLTDTVYKLTPNLGNNGTWNTLISSDTISRKVDMGGCSLNGSFYFLGGRTFSSGLIQSSNDAYIPSSNSISSLSGASLFIGRHGFVTACYSPKTTDPFASEPVALISAGEIKKSR</sequence>
<protein>
    <submittedName>
        <fullName evidence="1">Uncharacterized protein</fullName>
    </submittedName>
</protein>